<sequence length="269" mass="29800">MSANPKALAIATSPFDDREADIVIRSSDQVEFYVHKIILSVASPVFRDMFALAQPSRSSTGKEEPVEVQESSIVLDMLLRLCYPVAAPSIGLNDIVAVLESARKYQMDGVKGRMKEILLLPNSWQEQPLQVYALACGCGFSDVAMTAARCLLRRELFNEVYTKDLRQITGGAYHRLLEYRRDCSRAATAVASAQSHQEWMGEINPTALEKCPHGAVVSTTTVLRPVIENLPHLCDKCSKSVPISLFQFAKLLEDEVEKAVSQVVLKVED</sequence>
<evidence type="ECO:0000313" key="3">
    <source>
        <dbReference type="Proteomes" id="UP000092993"/>
    </source>
</evidence>
<dbReference type="Pfam" id="PF00651">
    <property type="entry name" value="BTB"/>
    <property type="match status" value="1"/>
</dbReference>
<reference evidence="2 3" key="1">
    <citation type="submission" date="2016-03" db="EMBL/GenBank/DDBJ databases">
        <title>Whole genome sequencing of Grifola frondosa 9006-11.</title>
        <authorList>
            <person name="Min B."/>
            <person name="Park H."/>
            <person name="Kim J.-G."/>
            <person name="Cho H."/>
            <person name="Oh Y.-L."/>
            <person name="Kong W.-S."/>
            <person name="Choi I.-G."/>
        </authorList>
    </citation>
    <scope>NUCLEOTIDE SEQUENCE [LARGE SCALE GENOMIC DNA]</scope>
    <source>
        <strain evidence="2 3">9006-11</strain>
    </source>
</reference>
<comment type="caution">
    <text evidence="2">The sequence shown here is derived from an EMBL/GenBank/DDBJ whole genome shotgun (WGS) entry which is preliminary data.</text>
</comment>
<dbReference type="InterPro" id="IPR011333">
    <property type="entry name" value="SKP1/BTB/POZ_sf"/>
</dbReference>
<dbReference type="OrthoDB" id="2797179at2759"/>
<accession>A0A1C7LR28</accession>
<dbReference type="EMBL" id="LUGG01000031">
    <property type="protein sequence ID" value="OBZ66359.1"/>
    <property type="molecule type" value="Genomic_DNA"/>
</dbReference>
<dbReference type="SUPFAM" id="SSF54695">
    <property type="entry name" value="POZ domain"/>
    <property type="match status" value="1"/>
</dbReference>
<dbReference type="CDD" id="cd18186">
    <property type="entry name" value="BTB_POZ_ZBTB_KLHL-like"/>
    <property type="match status" value="1"/>
</dbReference>
<evidence type="ECO:0000313" key="2">
    <source>
        <dbReference type="EMBL" id="OBZ66359.1"/>
    </source>
</evidence>
<dbReference type="InterPro" id="IPR000210">
    <property type="entry name" value="BTB/POZ_dom"/>
</dbReference>
<dbReference type="STRING" id="5627.A0A1C7LR28"/>
<protein>
    <recommendedName>
        <fullName evidence="1">BTB domain-containing protein</fullName>
    </recommendedName>
</protein>
<dbReference type="PROSITE" id="PS50097">
    <property type="entry name" value="BTB"/>
    <property type="match status" value="1"/>
</dbReference>
<dbReference type="Gene3D" id="3.30.710.10">
    <property type="entry name" value="Potassium Channel Kv1.1, Chain A"/>
    <property type="match status" value="1"/>
</dbReference>
<dbReference type="AlphaFoldDB" id="A0A1C7LR28"/>
<keyword evidence="3" id="KW-1185">Reference proteome</keyword>
<gene>
    <name evidence="2" type="ORF">A0H81_13587</name>
</gene>
<dbReference type="Proteomes" id="UP000092993">
    <property type="component" value="Unassembled WGS sequence"/>
</dbReference>
<feature type="domain" description="BTB" evidence="1">
    <location>
        <begin position="20"/>
        <end position="83"/>
    </location>
</feature>
<dbReference type="OMA" id="CAVGREN"/>
<organism evidence="2 3">
    <name type="scientific">Grifola frondosa</name>
    <name type="common">Maitake</name>
    <name type="synonym">Polyporus frondosus</name>
    <dbReference type="NCBI Taxonomy" id="5627"/>
    <lineage>
        <taxon>Eukaryota</taxon>
        <taxon>Fungi</taxon>
        <taxon>Dikarya</taxon>
        <taxon>Basidiomycota</taxon>
        <taxon>Agaricomycotina</taxon>
        <taxon>Agaricomycetes</taxon>
        <taxon>Polyporales</taxon>
        <taxon>Grifolaceae</taxon>
        <taxon>Grifola</taxon>
    </lineage>
</organism>
<evidence type="ECO:0000259" key="1">
    <source>
        <dbReference type="PROSITE" id="PS50097"/>
    </source>
</evidence>
<name>A0A1C7LR28_GRIFR</name>
<dbReference type="SMART" id="SM00225">
    <property type="entry name" value="BTB"/>
    <property type="match status" value="1"/>
</dbReference>
<proteinExistence type="predicted"/>